<keyword evidence="1" id="KW-1133">Transmembrane helix</keyword>
<feature type="transmembrane region" description="Helical" evidence="1">
    <location>
        <begin position="40"/>
        <end position="62"/>
    </location>
</feature>
<evidence type="ECO:0008006" key="3">
    <source>
        <dbReference type="Google" id="ProtNLM"/>
    </source>
</evidence>
<sequence length="146" mass="17125">MAERRHSFSVKASRDQRLSLVVFVCVCGTSLLIWPETDVVFWLVLKLVFAVLILGFLGYKLWRLRTWHCRFELNGKGEGWLSTGEAFYVLPRTWVTPFVCLIYYQSADKLYLLPLWADMFSDTDYRHLCRLLLKVKTQATSQHESL</sequence>
<dbReference type="Pfam" id="PF07254">
    <property type="entry name" value="Cpta_toxin"/>
    <property type="match status" value="1"/>
</dbReference>
<reference evidence="2" key="1">
    <citation type="journal article" date="2019" name="Ecotoxicol. Environ. Saf.">
        <title>Microbial characterization of heavy metal resistant bacterial strains isolated from an electroplating wastewater treatment plant.</title>
        <authorList>
            <person name="Cai X."/>
            <person name="Zheng X."/>
            <person name="Zhang D."/>
            <person name="Iqbal W."/>
            <person name="Liu C."/>
            <person name="Yang B."/>
            <person name="Zhao X."/>
            <person name="Lu X."/>
            <person name="Mao Y."/>
        </authorList>
    </citation>
    <scope>NUCLEOTIDE SEQUENCE [LARGE SCALE GENOMIC DNA]</scope>
    <source>
        <strain evidence="2">Ni1-3</strain>
    </source>
</reference>
<gene>
    <name evidence="2" type="ORF">D0436_16080</name>
</gene>
<name>A0A5B8QZG0_9GAMM</name>
<dbReference type="AlphaFoldDB" id="A0A5B8QZG0"/>
<dbReference type="RefSeq" id="WP_254803617.1">
    <property type="nucleotide sequence ID" value="NZ_CP031775.2"/>
</dbReference>
<proteinExistence type="predicted"/>
<organism evidence="2">
    <name type="scientific">Shewanella decolorationis</name>
    <dbReference type="NCBI Taxonomy" id="256839"/>
    <lineage>
        <taxon>Bacteria</taxon>
        <taxon>Pseudomonadati</taxon>
        <taxon>Pseudomonadota</taxon>
        <taxon>Gammaproteobacteria</taxon>
        <taxon>Alteromonadales</taxon>
        <taxon>Shewanellaceae</taxon>
        <taxon>Shewanella</taxon>
    </lineage>
</organism>
<keyword evidence="1" id="KW-0472">Membrane</keyword>
<protein>
    <recommendedName>
        <fullName evidence="3">Toxin CptA</fullName>
    </recommendedName>
</protein>
<evidence type="ECO:0000256" key="1">
    <source>
        <dbReference type="SAM" id="Phobius"/>
    </source>
</evidence>
<dbReference type="EMBL" id="CP031775">
    <property type="protein sequence ID" value="QDZ91854.1"/>
    <property type="molecule type" value="Genomic_DNA"/>
</dbReference>
<accession>A0A5B8QZG0</accession>
<evidence type="ECO:0000313" key="2">
    <source>
        <dbReference type="EMBL" id="QDZ91854.1"/>
    </source>
</evidence>
<dbReference type="InterPro" id="IPR009883">
    <property type="entry name" value="YgfX"/>
</dbReference>
<feature type="transmembrane region" description="Helical" evidence="1">
    <location>
        <begin position="18"/>
        <end position="34"/>
    </location>
</feature>
<keyword evidence="1" id="KW-0812">Transmembrane</keyword>